<dbReference type="SUPFAM" id="SSF51197">
    <property type="entry name" value="Clavaminate synthase-like"/>
    <property type="match status" value="1"/>
</dbReference>
<dbReference type="Gene3D" id="2.60.120.330">
    <property type="entry name" value="B-lactam Antibiotic, Isopenicillin N Synthase, Chain"/>
    <property type="match status" value="1"/>
</dbReference>
<evidence type="ECO:0000256" key="4">
    <source>
        <dbReference type="ARBA" id="ARBA00023002"/>
    </source>
</evidence>
<evidence type="ECO:0000313" key="9">
    <source>
        <dbReference type="RefSeq" id="XP_022719088.1"/>
    </source>
</evidence>
<proteinExistence type="inferred from homology"/>
<name>A0A6P5WTE7_DURZI</name>
<keyword evidence="4 6" id="KW-0560">Oxidoreductase</keyword>
<dbReference type="GeneID" id="111277134"/>
<dbReference type="KEGG" id="dzi:111277134"/>
<sequence>MDIDSDLQKVLPTEEHDYDREKELKAFDDTKAGVKGLVDAGVVTIPRIFFMPPEDTLSAKLDDHGSFQAPIIDLRDRAAYAETVEKIRYASEKWGFFQVINHGIPQDVINKVIAGVQRFHEQPKEVKMKFYSREKEKKVRFISNYDLYVSKAANWRDTLYCAMAPNPPPPKEYPVACREILIEYSEHIQSLGQILFGLLSEALGLNPSHLTDMGCMEGHVFFCHYYPACPEPDRTIGHAKHCDPDFLTILLQDQIGGLQVLHEDHWIDIPPLEGALIVNIGDLLQLISNNKFRSVEHRVRAKRAGPRISVACQFTTLYEPTDKLYGPIKELLSEDSPPLYKETLIKDYLYSFCSLGSDNDSALAFFRL</sequence>
<comment type="cofactor">
    <cofactor evidence="1">
        <name>Fe cation</name>
        <dbReference type="ChEBI" id="CHEBI:24875"/>
    </cofactor>
</comment>
<dbReference type="RefSeq" id="XP_022719088.1">
    <property type="nucleotide sequence ID" value="XM_022863353.1"/>
</dbReference>
<dbReference type="PROSITE" id="PS51471">
    <property type="entry name" value="FE2OG_OXY"/>
    <property type="match status" value="1"/>
</dbReference>
<evidence type="ECO:0000256" key="1">
    <source>
        <dbReference type="ARBA" id="ARBA00001962"/>
    </source>
</evidence>
<dbReference type="GO" id="GO:0051213">
    <property type="term" value="F:dioxygenase activity"/>
    <property type="evidence" value="ECO:0007669"/>
    <property type="project" value="UniProtKB-ARBA"/>
</dbReference>
<dbReference type="PANTHER" id="PTHR10209">
    <property type="entry name" value="OXIDOREDUCTASE, 2OG-FE II OXYGENASE FAMILY PROTEIN"/>
    <property type="match status" value="1"/>
</dbReference>
<keyword evidence="3 6" id="KW-0479">Metal-binding</keyword>
<dbReference type="Pfam" id="PF14226">
    <property type="entry name" value="DIOX_N"/>
    <property type="match status" value="1"/>
</dbReference>
<evidence type="ECO:0000256" key="3">
    <source>
        <dbReference type="ARBA" id="ARBA00022723"/>
    </source>
</evidence>
<dbReference type="InterPro" id="IPR005123">
    <property type="entry name" value="Oxoglu/Fe-dep_dioxygenase_dom"/>
</dbReference>
<reference evidence="9" key="1">
    <citation type="submission" date="2025-08" db="UniProtKB">
        <authorList>
            <consortium name="RefSeq"/>
        </authorList>
    </citation>
    <scope>IDENTIFICATION</scope>
    <source>
        <tissue evidence="9">Fruit stalk</tissue>
    </source>
</reference>
<comment type="similarity">
    <text evidence="2 6">Belongs to the iron/ascorbate-dependent oxidoreductase family.</text>
</comment>
<evidence type="ECO:0000259" key="7">
    <source>
        <dbReference type="PROSITE" id="PS51471"/>
    </source>
</evidence>
<keyword evidence="5 6" id="KW-0408">Iron</keyword>
<evidence type="ECO:0000256" key="6">
    <source>
        <dbReference type="RuleBase" id="RU003682"/>
    </source>
</evidence>
<dbReference type="AlphaFoldDB" id="A0A6P5WTE7"/>
<evidence type="ECO:0000313" key="8">
    <source>
        <dbReference type="Proteomes" id="UP000515121"/>
    </source>
</evidence>
<gene>
    <name evidence="9" type="primary">LOC111277134</name>
</gene>
<dbReference type="PANTHER" id="PTHR10209:SF123">
    <property type="entry name" value="FE2OG DIOXYGENASE DOMAIN-CONTAINING PROTEIN"/>
    <property type="match status" value="1"/>
</dbReference>
<keyword evidence="8" id="KW-1185">Reference proteome</keyword>
<dbReference type="GO" id="GO:0046872">
    <property type="term" value="F:metal ion binding"/>
    <property type="evidence" value="ECO:0007669"/>
    <property type="project" value="UniProtKB-KW"/>
</dbReference>
<accession>A0A6P5WTE7</accession>
<dbReference type="InterPro" id="IPR026992">
    <property type="entry name" value="DIOX_N"/>
</dbReference>
<dbReference type="InterPro" id="IPR044861">
    <property type="entry name" value="IPNS-like_FE2OG_OXY"/>
</dbReference>
<dbReference type="Proteomes" id="UP000515121">
    <property type="component" value="Unplaced"/>
</dbReference>
<evidence type="ECO:0000256" key="2">
    <source>
        <dbReference type="ARBA" id="ARBA00008056"/>
    </source>
</evidence>
<dbReference type="FunFam" id="2.60.120.330:FF:000005">
    <property type="entry name" value="1-aminocyclopropane-1-carboxylate oxidase homolog 1"/>
    <property type="match status" value="1"/>
</dbReference>
<dbReference type="Pfam" id="PF03171">
    <property type="entry name" value="2OG-FeII_Oxy"/>
    <property type="match status" value="1"/>
</dbReference>
<organism evidence="8 9">
    <name type="scientific">Durio zibethinus</name>
    <name type="common">Durian</name>
    <dbReference type="NCBI Taxonomy" id="66656"/>
    <lineage>
        <taxon>Eukaryota</taxon>
        <taxon>Viridiplantae</taxon>
        <taxon>Streptophyta</taxon>
        <taxon>Embryophyta</taxon>
        <taxon>Tracheophyta</taxon>
        <taxon>Spermatophyta</taxon>
        <taxon>Magnoliopsida</taxon>
        <taxon>eudicotyledons</taxon>
        <taxon>Gunneridae</taxon>
        <taxon>Pentapetalae</taxon>
        <taxon>rosids</taxon>
        <taxon>malvids</taxon>
        <taxon>Malvales</taxon>
        <taxon>Malvaceae</taxon>
        <taxon>Helicteroideae</taxon>
        <taxon>Durio</taxon>
    </lineage>
</organism>
<evidence type="ECO:0000256" key="5">
    <source>
        <dbReference type="ARBA" id="ARBA00023004"/>
    </source>
</evidence>
<dbReference type="InterPro" id="IPR027443">
    <property type="entry name" value="IPNS-like_sf"/>
</dbReference>
<feature type="domain" description="Fe2OG dioxygenase" evidence="7">
    <location>
        <begin position="217"/>
        <end position="320"/>
    </location>
</feature>
<dbReference type="OrthoDB" id="288590at2759"/>
<protein>
    <submittedName>
        <fullName evidence="9">1-aminocyclopropane-1-carboxylate oxidase homolog 1-like</fullName>
    </submittedName>
</protein>